<gene>
    <name evidence="1" type="ORF">ACFQ07_12400</name>
</gene>
<dbReference type="Gene3D" id="1.25.40.10">
    <property type="entry name" value="Tetratricopeptide repeat domain"/>
    <property type="match status" value="1"/>
</dbReference>
<dbReference type="SUPFAM" id="SSF48452">
    <property type="entry name" value="TPR-like"/>
    <property type="match status" value="1"/>
</dbReference>
<organism evidence="1 2">
    <name type="scientific">Actinomadura adrarensis</name>
    <dbReference type="NCBI Taxonomy" id="1819600"/>
    <lineage>
        <taxon>Bacteria</taxon>
        <taxon>Bacillati</taxon>
        <taxon>Actinomycetota</taxon>
        <taxon>Actinomycetes</taxon>
        <taxon>Streptosporangiales</taxon>
        <taxon>Thermomonosporaceae</taxon>
        <taxon>Actinomadura</taxon>
    </lineage>
</organism>
<dbReference type="InterPro" id="IPR011990">
    <property type="entry name" value="TPR-like_helical_dom_sf"/>
</dbReference>
<dbReference type="EMBL" id="JBHTIR010001830">
    <property type="protein sequence ID" value="MFD0853031.1"/>
    <property type="molecule type" value="Genomic_DNA"/>
</dbReference>
<feature type="non-terminal residue" evidence="1">
    <location>
        <position position="74"/>
    </location>
</feature>
<evidence type="ECO:0000313" key="1">
    <source>
        <dbReference type="EMBL" id="MFD0853031.1"/>
    </source>
</evidence>
<protein>
    <recommendedName>
        <fullName evidence="3">Tetratricopeptide repeat protein</fullName>
    </recommendedName>
</protein>
<dbReference type="Proteomes" id="UP001597083">
    <property type="component" value="Unassembled WGS sequence"/>
</dbReference>
<reference evidence="2" key="1">
    <citation type="journal article" date="2019" name="Int. J. Syst. Evol. Microbiol.">
        <title>The Global Catalogue of Microorganisms (GCM) 10K type strain sequencing project: providing services to taxonomists for standard genome sequencing and annotation.</title>
        <authorList>
            <consortium name="The Broad Institute Genomics Platform"/>
            <consortium name="The Broad Institute Genome Sequencing Center for Infectious Disease"/>
            <person name="Wu L."/>
            <person name="Ma J."/>
        </authorList>
    </citation>
    <scope>NUCLEOTIDE SEQUENCE [LARGE SCALE GENOMIC DNA]</scope>
    <source>
        <strain evidence="2">JCM 31696</strain>
    </source>
</reference>
<accession>A0ABW3CF68</accession>
<comment type="caution">
    <text evidence="1">The sequence shown here is derived from an EMBL/GenBank/DDBJ whole genome shotgun (WGS) entry which is preliminary data.</text>
</comment>
<keyword evidence="2" id="KW-1185">Reference proteome</keyword>
<evidence type="ECO:0000313" key="2">
    <source>
        <dbReference type="Proteomes" id="UP001597083"/>
    </source>
</evidence>
<evidence type="ECO:0008006" key="3">
    <source>
        <dbReference type="Google" id="ProtNLM"/>
    </source>
</evidence>
<name>A0ABW3CF68_9ACTN</name>
<sequence>MTSPTTSLDMAFALLREGRAVDAQEVMVCEVKMVEARHGQNSPEWASAQCDLGHVLLNSGQLREAAECYRAACS</sequence>
<proteinExistence type="predicted"/>